<sequence length="119" mass="13915">MDCFETEKIKFYNCDYKDILHQLTPKSIDLILVKKTGQKPISLNEIIHYQDLADSAEIKKLSKSRSNQDVLISIKAQDENNYIVIEQIKRKHNELALKTMYHYSGELTKEAIERLTSQK</sequence>
<dbReference type="Proteomes" id="UP000192902">
    <property type="component" value="Chromosome"/>
</dbReference>
<gene>
    <name evidence="2" type="ORF">CCUN_0283</name>
</gene>
<evidence type="ECO:0000313" key="3">
    <source>
        <dbReference type="Proteomes" id="UP000192902"/>
    </source>
</evidence>
<dbReference type="InterPro" id="IPR041301">
    <property type="entry name" value="PBECR3"/>
</dbReference>
<dbReference type="Pfam" id="PF18812">
    <property type="entry name" value="PBECR3"/>
    <property type="match status" value="1"/>
</dbReference>
<proteinExistence type="predicted"/>
<dbReference type="RefSeq" id="WP_085296606.1">
    <property type="nucleotide sequence ID" value="NZ_CP020867.1"/>
</dbReference>
<dbReference type="STRING" id="1121267.CCUN_0283"/>
<feature type="domain" description="Phage-Barnase-EndoU-ColicinE5/D-RelE like nuclease 3" evidence="1">
    <location>
        <begin position="37"/>
        <end position="108"/>
    </location>
</feature>
<evidence type="ECO:0000313" key="2">
    <source>
        <dbReference type="EMBL" id="ARJ55938.1"/>
    </source>
</evidence>
<dbReference type="AlphaFoldDB" id="A0A1W6BV31"/>
<dbReference type="EMBL" id="CP020867">
    <property type="protein sequence ID" value="ARJ55938.1"/>
    <property type="molecule type" value="Genomic_DNA"/>
</dbReference>
<protein>
    <recommendedName>
        <fullName evidence="1">Phage-Barnase-EndoU-ColicinE5/D-RelE like nuclease 3 domain-containing protein</fullName>
    </recommendedName>
</protein>
<reference evidence="2 3" key="1">
    <citation type="submission" date="2017-04" db="EMBL/GenBank/DDBJ databases">
        <title>Complete genome sequence of the Campylobacter cuniculorum type strain LMG24588.</title>
        <authorList>
            <person name="Miller W.G."/>
            <person name="Yee E."/>
            <person name="Revez J."/>
            <person name="Bono J.L."/>
            <person name="Rossi M."/>
        </authorList>
    </citation>
    <scope>NUCLEOTIDE SEQUENCE [LARGE SCALE GENOMIC DNA]</scope>
    <source>
        <strain evidence="2 3">LMG 24588</strain>
    </source>
</reference>
<name>A0A1W6BV31_9BACT</name>
<accession>A0A1W6BV31</accession>
<evidence type="ECO:0000259" key="1">
    <source>
        <dbReference type="Pfam" id="PF18812"/>
    </source>
</evidence>
<dbReference type="KEGG" id="ccun:CCUN_0283"/>
<organism evidence="2 3">
    <name type="scientific">Campylobacter cuniculorum DSM 23162 = LMG 24588</name>
    <dbReference type="NCBI Taxonomy" id="1121267"/>
    <lineage>
        <taxon>Bacteria</taxon>
        <taxon>Pseudomonadati</taxon>
        <taxon>Campylobacterota</taxon>
        <taxon>Epsilonproteobacteria</taxon>
        <taxon>Campylobacterales</taxon>
        <taxon>Campylobacteraceae</taxon>
        <taxon>Campylobacter</taxon>
    </lineage>
</organism>